<accession>A0A315VYV6</accession>
<proteinExistence type="predicted"/>
<comment type="caution">
    <text evidence="2">The sequence shown here is derived from an EMBL/GenBank/DDBJ whole genome shotgun (WGS) entry which is preliminary data.</text>
</comment>
<evidence type="ECO:0000256" key="1">
    <source>
        <dbReference type="SAM" id="MobiDB-lite"/>
    </source>
</evidence>
<name>A0A315VYV6_GAMAF</name>
<dbReference type="AlphaFoldDB" id="A0A315VYV6"/>
<feature type="non-terminal residue" evidence="2">
    <location>
        <position position="528"/>
    </location>
</feature>
<reference evidence="2 3" key="1">
    <citation type="journal article" date="2018" name="G3 (Bethesda)">
        <title>A High-Quality Reference Genome for the Invasive Mosquitofish Gambusia affinis Using a Chicago Library.</title>
        <authorList>
            <person name="Hoffberg S.L."/>
            <person name="Troendle N.J."/>
            <person name="Glenn T.C."/>
            <person name="Mahmud O."/>
            <person name="Louha S."/>
            <person name="Chalopin D."/>
            <person name="Bennetzen J.L."/>
            <person name="Mauricio R."/>
        </authorList>
    </citation>
    <scope>NUCLEOTIDE SEQUENCE [LARGE SCALE GENOMIC DNA]</scope>
    <source>
        <strain evidence="2">NE01/NJP1002.9</strain>
        <tissue evidence="2">Muscle</tissue>
    </source>
</reference>
<dbReference type="Proteomes" id="UP000250572">
    <property type="component" value="Unassembled WGS sequence"/>
</dbReference>
<protein>
    <recommendedName>
        <fullName evidence="4">MalT-like TPR region domain-containing protein</fullName>
    </recommendedName>
</protein>
<dbReference type="PANTHER" id="PTHR47050">
    <property type="entry name" value="TETRATRICOPEPTIDE REPEAT PROTEIN 24"/>
    <property type="match status" value="1"/>
</dbReference>
<dbReference type="InterPro" id="IPR011990">
    <property type="entry name" value="TPR-like_helical_dom_sf"/>
</dbReference>
<feature type="region of interest" description="Disordered" evidence="1">
    <location>
        <begin position="1"/>
        <end position="30"/>
    </location>
</feature>
<dbReference type="STRING" id="33528.ENSGAFP00000018867"/>
<evidence type="ECO:0008006" key="4">
    <source>
        <dbReference type="Google" id="ProtNLM"/>
    </source>
</evidence>
<dbReference type="PANTHER" id="PTHR47050:SF1">
    <property type="entry name" value="TETRATRICOPEPTIDE REPEAT PROTEIN 24-LIKE"/>
    <property type="match status" value="1"/>
</dbReference>
<dbReference type="InterPro" id="IPR019734">
    <property type="entry name" value="TPR_rpt"/>
</dbReference>
<evidence type="ECO:0000313" key="2">
    <source>
        <dbReference type="EMBL" id="PWA28637.1"/>
    </source>
</evidence>
<dbReference type="EMBL" id="NHOQ01000756">
    <property type="protein sequence ID" value="PWA28637.1"/>
    <property type="molecule type" value="Genomic_DNA"/>
</dbReference>
<dbReference type="SMART" id="SM00028">
    <property type="entry name" value="TPR"/>
    <property type="match status" value="6"/>
</dbReference>
<evidence type="ECO:0000313" key="3">
    <source>
        <dbReference type="Proteomes" id="UP000250572"/>
    </source>
</evidence>
<dbReference type="Pfam" id="PF13424">
    <property type="entry name" value="TPR_12"/>
    <property type="match status" value="1"/>
</dbReference>
<gene>
    <name evidence="2" type="ORF">CCH79_00019844</name>
</gene>
<sequence>MASEASPPGEQVKRSSRRQQKKTGEVEDRTWAGHRALQAGRPQDALRYFKQALQAATQLQDSRVLRACSFNLGAAYVEAGRPGTGLDLLRRNRPGPKAERLPDLQFNTALAHNALGQYQEAAAHFLRAAQLYRSQGDGGSEGDACMELGRCCSRTQVRTGTEPPEYQDWVLSRCFSRCFVSCLLQDWPQAVQSFLRAAESYKMASMLDSAAAALKEAGSHLVQSDLSNHDDISRVLTECLSLSSSVSDSSILGELYLSVGVAYCRIRCFQEAVSCLRRALEPAAHRPRLLAKVQHNLGAALNAAGDFSSAVAHHRLAARLYGSQGCRGDQARCFSNLAIACSHLGDEQEAAESFILALQGFRDTGTKRRCANKGYMCNLCLLRRTRCATCDRLAEAQVCEHLAECYLRQKKLQKAVELYKQALSALSHCKVENLSHLEEAEGVQDRLVERLTAALQLSLTATQVRNSPAAPLILTLILGHAPTGHTHIRPSPTAHLVTRTSGECLDQRNPELSAASHSVSFLNSGSLT</sequence>
<dbReference type="Pfam" id="PF13176">
    <property type="entry name" value="TPR_7"/>
    <property type="match status" value="1"/>
</dbReference>
<keyword evidence="3" id="KW-1185">Reference proteome</keyword>
<dbReference type="InterPro" id="IPR024812">
    <property type="entry name" value="TPR_24"/>
</dbReference>
<dbReference type="SUPFAM" id="SSF48452">
    <property type="entry name" value="TPR-like"/>
    <property type="match status" value="2"/>
</dbReference>
<dbReference type="Gene3D" id="1.25.40.10">
    <property type="entry name" value="Tetratricopeptide repeat domain"/>
    <property type="match status" value="3"/>
</dbReference>
<organism evidence="2 3">
    <name type="scientific">Gambusia affinis</name>
    <name type="common">Western mosquitofish</name>
    <name type="synonym">Heterandria affinis</name>
    <dbReference type="NCBI Taxonomy" id="33528"/>
    <lineage>
        <taxon>Eukaryota</taxon>
        <taxon>Metazoa</taxon>
        <taxon>Chordata</taxon>
        <taxon>Craniata</taxon>
        <taxon>Vertebrata</taxon>
        <taxon>Euteleostomi</taxon>
        <taxon>Actinopterygii</taxon>
        <taxon>Neopterygii</taxon>
        <taxon>Teleostei</taxon>
        <taxon>Neoteleostei</taxon>
        <taxon>Acanthomorphata</taxon>
        <taxon>Ovalentaria</taxon>
        <taxon>Atherinomorphae</taxon>
        <taxon>Cyprinodontiformes</taxon>
        <taxon>Poeciliidae</taxon>
        <taxon>Poeciliinae</taxon>
        <taxon>Gambusia</taxon>
    </lineage>
</organism>